<keyword evidence="7 13" id="KW-0547">Nucleotide-binding</keyword>
<dbReference type="Gene3D" id="1.20.5.1930">
    <property type="match status" value="1"/>
</dbReference>
<dbReference type="PANTHER" id="PTHR24421">
    <property type="entry name" value="NITRATE/NITRITE SENSOR PROTEIN NARX-RELATED"/>
    <property type="match status" value="1"/>
</dbReference>
<dbReference type="EMBL" id="SRJD01000024">
    <property type="protein sequence ID" value="TGA96474.1"/>
    <property type="molecule type" value="Genomic_DNA"/>
</dbReference>
<dbReference type="AlphaFoldDB" id="A0A4Z0GKH3"/>
<dbReference type="Pfam" id="PF02518">
    <property type="entry name" value="HATPase_c"/>
    <property type="match status" value="1"/>
</dbReference>
<evidence type="ECO:0000256" key="10">
    <source>
        <dbReference type="ARBA" id="ARBA00022989"/>
    </source>
</evidence>
<evidence type="ECO:0000256" key="1">
    <source>
        <dbReference type="ARBA" id="ARBA00000085"/>
    </source>
</evidence>
<evidence type="ECO:0000256" key="2">
    <source>
        <dbReference type="ARBA" id="ARBA00004651"/>
    </source>
</evidence>
<keyword evidence="8 13" id="KW-0418">Kinase</keyword>
<evidence type="ECO:0000256" key="9">
    <source>
        <dbReference type="ARBA" id="ARBA00022840"/>
    </source>
</evidence>
<dbReference type="EC" id="2.7.13.3" evidence="13"/>
<keyword evidence="6 15" id="KW-0812">Transmembrane</keyword>
<keyword evidence="10 15" id="KW-1133">Transmembrane helix</keyword>
<proteinExistence type="predicted"/>
<evidence type="ECO:0000256" key="8">
    <source>
        <dbReference type="ARBA" id="ARBA00022777"/>
    </source>
</evidence>
<keyword evidence="12 13" id="KW-0472">Membrane</keyword>
<dbReference type="Proteomes" id="UP000298347">
    <property type="component" value="Unassembled WGS sequence"/>
</dbReference>
<protein>
    <recommendedName>
        <fullName evidence="13">Sensor histidine kinase</fullName>
        <ecNumber evidence="13">2.7.13.3</ecNumber>
    </recommendedName>
</protein>
<keyword evidence="11 13" id="KW-0902">Two-component regulatory system</keyword>
<evidence type="ECO:0000256" key="3">
    <source>
        <dbReference type="ARBA" id="ARBA00022475"/>
    </source>
</evidence>
<dbReference type="CDD" id="cd16917">
    <property type="entry name" value="HATPase_UhpB-NarQ-NarX-like"/>
    <property type="match status" value="1"/>
</dbReference>
<evidence type="ECO:0000256" key="4">
    <source>
        <dbReference type="ARBA" id="ARBA00022553"/>
    </source>
</evidence>
<dbReference type="RefSeq" id="WP_135349703.1">
    <property type="nucleotide sequence ID" value="NZ_SRJD01000024.1"/>
</dbReference>
<evidence type="ECO:0000256" key="5">
    <source>
        <dbReference type="ARBA" id="ARBA00022679"/>
    </source>
</evidence>
<feature type="coiled-coil region" evidence="14">
    <location>
        <begin position="109"/>
        <end position="136"/>
    </location>
</feature>
<dbReference type="InterPro" id="IPR005467">
    <property type="entry name" value="His_kinase_dom"/>
</dbReference>
<evidence type="ECO:0000256" key="13">
    <source>
        <dbReference type="PIRNR" id="PIRNR037431"/>
    </source>
</evidence>
<dbReference type="InterPro" id="IPR017202">
    <property type="entry name" value="LiaS/VraS"/>
</dbReference>
<dbReference type="GO" id="GO:0046983">
    <property type="term" value="F:protein dimerization activity"/>
    <property type="evidence" value="ECO:0007669"/>
    <property type="project" value="InterPro"/>
</dbReference>
<name>A0A4Z0GKH3_9BACL</name>
<evidence type="ECO:0000256" key="14">
    <source>
        <dbReference type="SAM" id="Coils"/>
    </source>
</evidence>
<accession>A0A4Z0GKH3</accession>
<sequence length="347" mass="39175">MTAIKRQMITGIIFTAGFLIIFSILFFATFPIHDWSLLWTRQIWHLPFVFIVPILSLFLGPAAGFFSGIYWRGVLRSIDDSLTGLAPDKPGVKADAVRLEEAQSILRHLEKLSGQMAEQTQLAQKMASEKSEIEEKAIQKIVSEERNRLARELHDSVSQQLFAASMLMSTINELRPPSSDTETRQLKLVEQTIHQSQLEMRALFLHLRPVQLHGKQLREGIEQLLNELRQKVPMTINSTIEQVSMDKGIEDQIFRILQESVSNTLRHAKAETLDVMLIRRENMAIMRITDDGVGFQPDTAKPGSYGLQNIRERAAQIGGQLKLVSVPGRGTSLEVKVPILEGDENND</sequence>
<dbReference type="GO" id="GO:0005524">
    <property type="term" value="F:ATP binding"/>
    <property type="evidence" value="ECO:0007669"/>
    <property type="project" value="UniProtKB-UniRule"/>
</dbReference>
<dbReference type="PIRSF" id="PIRSF037431">
    <property type="entry name" value="STHK_LiaS"/>
    <property type="match status" value="1"/>
</dbReference>
<dbReference type="OrthoDB" id="9795828at2"/>
<comment type="subcellular location">
    <subcellularLocation>
        <location evidence="2 13">Cell membrane</location>
        <topology evidence="2 13">Multi-pass membrane protein</topology>
    </subcellularLocation>
</comment>
<dbReference type="SUPFAM" id="SSF55874">
    <property type="entry name" value="ATPase domain of HSP90 chaperone/DNA topoisomerase II/histidine kinase"/>
    <property type="match status" value="1"/>
</dbReference>
<dbReference type="InterPro" id="IPR050482">
    <property type="entry name" value="Sensor_HK_TwoCompSys"/>
</dbReference>
<evidence type="ECO:0000256" key="7">
    <source>
        <dbReference type="ARBA" id="ARBA00022741"/>
    </source>
</evidence>
<dbReference type="PROSITE" id="PS50109">
    <property type="entry name" value="HIS_KIN"/>
    <property type="match status" value="1"/>
</dbReference>
<dbReference type="InterPro" id="IPR003594">
    <property type="entry name" value="HATPase_dom"/>
</dbReference>
<feature type="transmembrane region" description="Helical" evidence="15">
    <location>
        <begin position="44"/>
        <end position="71"/>
    </location>
</feature>
<reference evidence="17 18" key="1">
    <citation type="journal article" date="2015" name="Int. J. Syst. Evol. Microbiol.">
        <title>Sporolactobacillus shoreae sp. nov. and Sporolactobacillus spathodeae sp. nov., two spore-forming lactic acid bacteria isolated from tree barks in Thailand.</title>
        <authorList>
            <person name="Thamacharoensuk T."/>
            <person name="Kitahara M."/>
            <person name="Ohkuma M."/>
            <person name="Thongchul N."/>
            <person name="Tanasupawat S."/>
        </authorList>
    </citation>
    <scope>NUCLEOTIDE SEQUENCE [LARGE SCALE GENOMIC DNA]</scope>
    <source>
        <strain evidence="17 18">BK92</strain>
    </source>
</reference>
<keyword evidence="3 13" id="KW-1003">Cell membrane</keyword>
<gene>
    <name evidence="17" type="ORF">E4665_15490</name>
</gene>
<evidence type="ECO:0000259" key="16">
    <source>
        <dbReference type="PROSITE" id="PS50109"/>
    </source>
</evidence>
<organism evidence="17 18">
    <name type="scientific">Sporolactobacillus shoreae</name>
    <dbReference type="NCBI Taxonomy" id="1465501"/>
    <lineage>
        <taxon>Bacteria</taxon>
        <taxon>Bacillati</taxon>
        <taxon>Bacillota</taxon>
        <taxon>Bacilli</taxon>
        <taxon>Bacillales</taxon>
        <taxon>Sporolactobacillaceae</taxon>
        <taxon>Sporolactobacillus</taxon>
    </lineage>
</organism>
<evidence type="ECO:0000256" key="11">
    <source>
        <dbReference type="ARBA" id="ARBA00023012"/>
    </source>
</evidence>
<evidence type="ECO:0000256" key="6">
    <source>
        <dbReference type="ARBA" id="ARBA00022692"/>
    </source>
</evidence>
<keyword evidence="14" id="KW-0175">Coiled coil</keyword>
<dbReference type="Pfam" id="PF07730">
    <property type="entry name" value="HisKA_3"/>
    <property type="match status" value="1"/>
</dbReference>
<dbReference type="Gene3D" id="3.30.565.10">
    <property type="entry name" value="Histidine kinase-like ATPase, C-terminal domain"/>
    <property type="match status" value="1"/>
</dbReference>
<keyword evidence="9 13" id="KW-0067">ATP-binding</keyword>
<evidence type="ECO:0000256" key="12">
    <source>
        <dbReference type="ARBA" id="ARBA00023136"/>
    </source>
</evidence>
<dbReference type="PANTHER" id="PTHR24421:SF37">
    <property type="entry name" value="SENSOR HISTIDINE KINASE NARS"/>
    <property type="match status" value="1"/>
</dbReference>
<keyword evidence="5 13" id="KW-0808">Transferase</keyword>
<comment type="caution">
    <text evidence="17">The sequence shown here is derived from an EMBL/GenBank/DDBJ whole genome shotgun (WGS) entry which is preliminary data.</text>
</comment>
<evidence type="ECO:0000313" key="17">
    <source>
        <dbReference type="EMBL" id="TGA96474.1"/>
    </source>
</evidence>
<evidence type="ECO:0000313" key="18">
    <source>
        <dbReference type="Proteomes" id="UP000298347"/>
    </source>
</evidence>
<dbReference type="GO" id="GO:0000155">
    <property type="term" value="F:phosphorelay sensor kinase activity"/>
    <property type="evidence" value="ECO:0007669"/>
    <property type="project" value="UniProtKB-UniRule"/>
</dbReference>
<dbReference type="InterPro" id="IPR011712">
    <property type="entry name" value="Sig_transdc_His_kin_sub3_dim/P"/>
</dbReference>
<keyword evidence="4" id="KW-0597">Phosphoprotein</keyword>
<comment type="catalytic activity">
    <reaction evidence="1 13">
        <text>ATP + protein L-histidine = ADP + protein N-phospho-L-histidine.</text>
        <dbReference type="EC" id="2.7.13.3"/>
    </reaction>
</comment>
<feature type="domain" description="Histidine kinase" evidence="16">
    <location>
        <begin position="148"/>
        <end position="341"/>
    </location>
</feature>
<dbReference type="InterPro" id="IPR036890">
    <property type="entry name" value="HATPase_C_sf"/>
</dbReference>
<dbReference type="SMART" id="SM00387">
    <property type="entry name" value="HATPase_c"/>
    <property type="match status" value="1"/>
</dbReference>
<keyword evidence="18" id="KW-1185">Reference proteome</keyword>
<dbReference type="GO" id="GO:0005886">
    <property type="term" value="C:plasma membrane"/>
    <property type="evidence" value="ECO:0007669"/>
    <property type="project" value="UniProtKB-SubCell"/>
</dbReference>
<evidence type="ECO:0000256" key="15">
    <source>
        <dbReference type="SAM" id="Phobius"/>
    </source>
</evidence>
<feature type="transmembrane region" description="Helical" evidence="15">
    <location>
        <begin position="12"/>
        <end position="32"/>
    </location>
</feature>